<feature type="domain" description="C3H1-type" evidence="7">
    <location>
        <begin position="1242"/>
        <end position="1270"/>
    </location>
</feature>
<evidence type="ECO:0000256" key="4">
    <source>
        <dbReference type="PROSITE-ProRule" id="PRU00649"/>
    </source>
</evidence>
<feature type="region of interest" description="Disordered" evidence="6">
    <location>
        <begin position="197"/>
        <end position="224"/>
    </location>
</feature>
<dbReference type="SUPFAM" id="SSF90229">
    <property type="entry name" value="CCCH zinc finger"/>
    <property type="match status" value="1"/>
</dbReference>
<dbReference type="EMBL" id="CAUYUE010000002">
    <property type="protein sequence ID" value="CAK0747148.1"/>
    <property type="molecule type" value="Genomic_DNA"/>
</dbReference>
<feature type="region of interest" description="Disordered" evidence="6">
    <location>
        <begin position="722"/>
        <end position="746"/>
    </location>
</feature>
<keyword evidence="1 5" id="KW-0479">Metal-binding</keyword>
<keyword evidence="10" id="KW-1185">Reference proteome</keyword>
<protein>
    <recommendedName>
        <fullName evidence="11">Serine/threonine-protein phosphatase 1 regulatory subunit 10</fullName>
    </recommendedName>
</protein>
<evidence type="ECO:0000256" key="3">
    <source>
        <dbReference type="ARBA" id="ARBA00022833"/>
    </source>
</evidence>
<feature type="compositionally biased region" description="Pro residues" evidence="6">
    <location>
        <begin position="1212"/>
        <end position="1234"/>
    </location>
</feature>
<evidence type="ECO:0000259" key="8">
    <source>
        <dbReference type="PROSITE" id="PS51319"/>
    </source>
</evidence>
<feature type="compositionally biased region" description="Low complexity" evidence="6">
    <location>
        <begin position="674"/>
        <end position="689"/>
    </location>
</feature>
<dbReference type="PROSITE" id="PS51319">
    <property type="entry name" value="TFIIS_N"/>
    <property type="match status" value="1"/>
</dbReference>
<organism evidence="9 10">
    <name type="scientific">Coccomyxa viridis</name>
    <dbReference type="NCBI Taxonomy" id="1274662"/>
    <lineage>
        <taxon>Eukaryota</taxon>
        <taxon>Viridiplantae</taxon>
        <taxon>Chlorophyta</taxon>
        <taxon>core chlorophytes</taxon>
        <taxon>Trebouxiophyceae</taxon>
        <taxon>Trebouxiophyceae incertae sedis</taxon>
        <taxon>Coccomyxaceae</taxon>
        <taxon>Coccomyxa</taxon>
    </lineage>
</organism>
<dbReference type="Gene3D" id="1.20.930.10">
    <property type="entry name" value="Conserved domain common to transcription factors TFIIS, elongin A, CRSP70"/>
    <property type="match status" value="1"/>
</dbReference>
<comment type="subcellular location">
    <subcellularLocation>
        <location evidence="4">Nucleus</location>
    </subcellularLocation>
</comment>
<keyword evidence="3 5" id="KW-0862">Zinc</keyword>
<sequence length="1272" mass="135070">MAAAVMSRQLVDQPLARSLSPAGSVSIDIVDGTPDSPKAAQENGFSPSEGPDCREVTPPPQSNDSNLSGEHVRLGSADNADSDTVMQAAQPVSQQALLPSQEATAPMHEAPPQGLPPQSSFDEQERASASGLDSRAHDAVLSSVAASAASADNTGASAGIAPFASGSRAAADTELGADTLAQDVSADVIMDDGRAAASLVEDSGDDEPLVSMLSQSQELSASIQRSDIPEMPQKLEHYVSVQSQLDISPGSSSKGVAPIWNGDADATPDRKRAREQESDRSSSGSEDEEDGAAPGGRQQLASNTRKRRKNVLPVIKRNQRCGHCQTCLNPRMKKACLTRRAEMMKDMDKKGDLPLSLLASMGKQKGSLGATQKRSPPAFAASSDDEDAGAEPSSPWTRDLNALDLNNRGGLPRASKVPLFCRVLRGADSLDMRKVSLKILELSPREPLEAFVRSSEGLKTLGEWLAEAKPGNAPGLQLGRSVLALLGKLPIDVEALRISGIAKLVKGMGKKGPSELQGRAKQLVETWMKLLDSPATQKKPAPDPKKRLGAAQGLVRQDSDTKRAKGELQRDPSTTTSSLAAKPPTADNKAADFSKANVSKQAVSTAAADKAQQPPSPGAAAAAGSRGLLVASDFADLDTPPVPVKRAAPKEPPKKVQVLEGSNALKLADEHAASEPAAAGAPAPSASVAPPAPVKIITPIGLPSQPKRTTVVSISGPRSFFGAQPSAGYTETRLGGPRPEKTDQRSAAERAIAAAAEIPDPEVDPKSPKRVKPKKVSWADDSLLQSVRLFSLTDPCNAVGSGEAQAHEEVLPVSERAVHATRPPGFENAARQEHVNEAAALRSMQQGVTPVPEIDDTDVSPEHDWYEPPQCVWWGPNPANPGQWELMLMPDHMYACGGESHERGEREAYRLMHPRVDFGLPGGVPAPPHPQELPSAQQWAVPGQVLRVPLEQRPPPQEQQQQQPPAQTQPEAAPLQPAPSAQAAPLPLGGLNISAEQLQALLASVSQGAGSGQQLQLSQLASQLGQQQPQAPFQGTALPKMQMQAGTQQPQQQPQQLPAQVQLQAVPQQQPQQWSTPHQQAPQQAQAPNPMRLPVPSNASTSHAQQPFQQPQQYATQALPVRNGTAQPQQQQRPAPVVLKPPGQAKQPPPQQPAPIVLPRPGQPQRQPRPQAQQQPQAPVHQQRPPKSIRPPVSKPPVLRPPAQQANQGPRPRQPPPPPPPPRPAPPVQHPPPAIGHSQHVPKSRTPCLYFNTPRGCRKGDRCEFVHDPARR</sequence>
<evidence type="ECO:0000313" key="9">
    <source>
        <dbReference type="EMBL" id="CAK0747148.1"/>
    </source>
</evidence>
<dbReference type="GO" id="GO:0008270">
    <property type="term" value="F:zinc ion binding"/>
    <property type="evidence" value="ECO:0007669"/>
    <property type="project" value="UniProtKB-KW"/>
</dbReference>
<feature type="compositionally biased region" description="Pro residues" evidence="6">
    <location>
        <begin position="1147"/>
        <end position="1162"/>
    </location>
</feature>
<evidence type="ECO:0000313" key="10">
    <source>
        <dbReference type="Proteomes" id="UP001314263"/>
    </source>
</evidence>
<keyword evidence="4" id="KW-0539">Nucleus</keyword>
<evidence type="ECO:0000256" key="2">
    <source>
        <dbReference type="ARBA" id="ARBA00022771"/>
    </source>
</evidence>
<feature type="compositionally biased region" description="Polar residues" evidence="6">
    <location>
        <begin position="240"/>
        <end position="254"/>
    </location>
</feature>
<accession>A0AAV1HWU8</accession>
<feature type="domain" description="TFIIS N-terminal" evidence="8">
    <location>
        <begin position="459"/>
        <end position="534"/>
    </location>
</feature>
<dbReference type="Pfam" id="PF08711">
    <property type="entry name" value="Med26"/>
    <property type="match status" value="1"/>
</dbReference>
<feature type="zinc finger region" description="C3H1-type" evidence="5">
    <location>
        <begin position="1242"/>
        <end position="1270"/>
    </location>
</feature>
<feature type="compositionally biased region" description="Low complexity" evidence="6">
    <location>
        <begin position="1201"/>
        <end position="1211"/>
    </location>
</feature>
<feature type="region of interest" description="Disordered" evidence="6">
    <location>
        <begin position="1040"/>
        <end position="1246"/>
    </location>
</feature>
<feature type="compositionally biased region" description="Basic and acidic residues" evidence="6">
    <location>
        <begin position="557"/>
        <end position="570"/>
    </location>
</feature>
<dbReference type="SUPFAM" id="SSF47676">
    <property type="entry name" value="Conserved domain common to transcription factors TFIIS, elongin A, CRSP70"/>
    <property type="match status" value="1"/>
</dbReference>
<dbReference type="Proteomes" id="UP001314263">
    <property type="component" value="Unassembled WGS sequence"/>
</dbReference>
<dbReference type="AlphaFoldDB" id="A0AAV1HWU8"/>
<evidence type="ECO:0000256" key="6">
    <source>
        <dbReference type="SAM" id="MobiDB-lite"/>
    </source>
</evidence>
<feature type="compositionally biased region" description="Polar residues" evidence="6">
    <location>
        <begin position="82"/>
        <end position="103"/>
    </location>
</feature>
<name>A0AAV1HWU8_9CHLO</name>
<dbReference type="InterPro" id="IPR017923">
    <property type="entry name" value="TFIIS_N"/>
</dbReference>
<feature type="region of interest" description="Disordered" evidence="6">
    <location>
        <begin position="532"/>
        <end position="624"/>
    </location>
</feature>
<feature type="region of interest" description="Disordered" evidence="6">
    <location>
        <begin position="239"/>
        <end position="312"/>
    </location>
</feature>
<evidence type="ECO:0000256" key="1">
    <source>
        <dbReference type="ARBA" id="ARBA00022723"/>
    </source>
</evidence>
<evidence type="ECO:0000259" key="7">
    <source>
        <dbReference type="PROSITE" id="PS50103"/>
    </source>
</evidence>
<comment type="caution">
    <text evidence="9">The sequence shown here is derived from an EMBL/GenBank/DDBJ whole genome shotgun (WGS) entry which is preliminary data.</text>
</comment>
<keyword evidence="2 5" id="KW-0863">Zinc-finger</keyword>
<dbReference type="InterPro" id="IPR000571">
    <property type="entry name" value="Znf_CCCH"/>
</dbReference>
<reference evidence="9 10" key="1">
    <citation type="submission" date="2023-10" db="EMBL/GenBank/DDBJ databases">
        <authorList>
            <person name="Maclean D."/>
            <person name="Macfadyen A."/>
        </authorList>
    </citation>
    <scope>NUCLEOTIDE SEQUENCE [LARGE SCALE GENOMIC DNA]</scope>
</reference>
<proteinExistence type="predicted"/>
<dbReference type="GO" id="GO:0005634">
    <property type="term" value="C:nucleus"/>
    <property type="evidence" value="ECO:0007669"/>
    <property type="project" value="UniProtKB-SubCell"/>
</dbReference>
<feature type="region of interest" description="Disordered" evidence="6">
    <location>
        <begin position="364"/>
        <end position="400"/>
    </location>
</feature>
<gene>
    <name evidence="9" type="ORF">CVIRNUC_001745</name>
</gene>
<feature type="compositionally biased region" description="Low complexity" evidence="6">
    <location>
        <begin position="1048"/>
        <end position="1088"/>
    </location>
</feature>
<feature type="region of interest" description="Disordered" evidence="6">
    <location>
        <begin position="1"/>
        <end position="135"/>
    </location>
</feature>
<feature type="region of interest" description="Disordered" evidence="6">
    <location>
        <begin position="952"/>
        <end position="987"/>
    </location>
</feature>
<feature type="compositionally biased region" description="Low complexity" evidence="6">
    <location>
        <begin position="1163"/>
        <end position="1192"/>
    </location>
</feature>
<evidence type="ECO:0008006" key="11">
    <source>
        <dbReference type="Google" id="ProtNLM"/>
    </source>
</evidence>
<feature type="compositionally biased region" description="Basic and acidic residues" evidence="6">
    <location>
        <begin position="267"/>
        <end position="280"/>
    </location>
</feature>
<dbReference type="InterPro" id="IPR035441">
    <property type="entry name" value="TFIIS/LEDGF_dom_sf"/>
</dbReference>
<feature type="compositionally biased region" description="Polar residues" evidence="6">
    <location>
        <begin position="212"/>
        <end position="224"/>
    </location>
</feature>
<dbReference type="InterPro" id="IPR036855">
    <property type="entry name" value="Znf_CCCH_sf"/>
</dbReference>
<feature type="region of interest" description="Disordered" evidence="6">
    <location>
        <begin position="637"/>
        <end position="691"/>
    </location>
</feature>
<dbReference type="PROSITE" id="PS50103">
    <property type="entry name" value="ZF_C3H1"/>
    <property type="match status" value="1"/>
</dbReference>
<feature type="compositionally biased region" description="Low complexity" evidence="6">
    <location>
        <begin position="1104"/>
        <end position="1146"/>
    </location>
</feature>
<evidence type="ECO:0000256" key="5">
    <source>
        <dbReference type="PROSITE-ProRule" id="PRU00723"/>
    </source>
</evidence>
<feature type="compositionally biased region" description="Low complexity" evidence="6">
    <location>
        <begin position="958"/>
        <end position="987"/>
    </location>
</feature>